<proteinExistence type="predicted"/>
<keyword evidence="1" id="KW-1133">Transmembrane helix</keyword>
<organism evidence="2 3">
    <name type="scientific">Methanobrevibacter curvatus</name>
    <dbReference type="NCBI Taxonomy" id="49547"/>
    <lineage>
        <taxon>Archaea</taxon>
        <taxon>Methanobacteriati</taxon>
        <taxon>Methanobacteriota</taxon>
        <taxon>Methanomada group</taxon>
        <taxon>Methanobacteria</taxon>
        <taxon>Methanobacteriales</taxon>
        <taxon>Methanobacteriaceae</taxon>
        <taxon>Methanobrevibacter</taxon>
    </lineage>
</organism>
<evidence type="ECO:0000313" key="2">
    <source>
        <dbReference type="EMBL" id="KZX14925.1"/>
    </source>
</evidence>
<dbReference type="AlphaFoldDB" id="A0A166CW46"/>
<dbReference type="Proteomes" id="UP000077245">
    <property type="component" value="Unassembled WGS sequence"/>
</dbReference>
<dbReference type="OrthoDB" id="78418at2157"/>
<dbReference type="EMBL" id="LWMV01000058">
    <property type="protein sequence ID" value="KZX14925.1"/>
    <property type="molecule type" value="Genomic_DNA"/>
</dbReference>
<evidence type="ECO:0000256" key="1">
    <source>
        <dbReference type="SAM" id="Phobius"/>
    </source>
</evidence>
<keyword evidence="3" id="KW-1185">Reference proteome</keyword>
<keyword evidence="1" id="KW-0472">Membrane</keyword>
<sequence length="308" mass="33904">MVKNCLNCGDENPDDGIFCQNCGSTLDEKLDAPQKDVNIENKSSENNALNTSKFDSEENISNNKNIPNKKKSSNKKLIIAVVAVIAVIAVGAFALISFFGPTIVSEEIELTSAAYKLTYDSHVSKSYYIYSKSGKSPNKNAYILSYNGKLKIALDTKTVSQGEKLSEILDSYINGDNEHNATYDLELSAYDSNDNIIKTTYNPGVANDNWNIVTKKIDLLFLPNLISSPASDILLNDASFKNNILTIALKGKGDEIGDEGFSSKIHKMDHINGVLNIYSKHLTQDDAGFFNYTLNFTIPKNKISVKKS</sequence>
<evidence type="ECO:0008006" key="4">
    <source>
        <dbReference type="Google" id="ProtNLM"/>
    </source>
</evidence>
<dbReference type="PATRIC" id="fig|49547.3.peg.353"/>
<feature type="transmembrane region" description="Helical" evidence="1">
    <location>
        <begin position="77"/>
        <end position="99"/>
    </location>
</feature>
<evidence type="ECO:0000313" key="3">
    <source>
        <dbReference type="Proteomes" id="UP000077245"/>
    </source>
</evidence>
<keyword evidence="1" id="KW-0812">Transmembrane</keyword>
<comment type="caution">
    <text evidence="2">The sequence shown here is derived from an EMBL/GenBank/DDBJ whole genome shotgun (WGS) entry which is preliminary data.</text>
</comment>
<dbReference type="RefSeq" id="WP_067089408.1">
    <property type="nucleotide sequence ID" value="NZ_LWMV01000058.1"/>
</dbReference>
<accession>A0A166CW46</accession>
<protein>
    <recommendedName>
        <fullName evidence="4">Zinc-ribbon domain-containing protein</fullName>
    </recommendedName>
</protein>
<name>A0A166CW46_9EURY</name>
<gene>
    <name evidence="2" type="ORF">MBCUR_03360</name>
</gene>
<reference evidence="2 3" key="1">
    <citation type="submission" date="2016-04" db="EMBL/GenBank/DDBJ databases">
        <title>Genome sequence of Methanobrevibacter curvatus DSM 11111.</title>
        <authorList>
            <person name="Poehlein A."/>
            <person name="Seedorf H."/>
            <person name="Daniel R."/>
        </authorList>
    </citation>
    <scope>NUCLEOTIDE SEQUENCE [LARGE SCALE GENOMIC DNA]</scope>
    <source>
        <strain evidence="2 3">DSM 11111</strain>
    </source>
</reference>